<reference evidence="3" key="1">
    <citation type="journal article" date="2019" name="Curr. Biol.">
        <title>Genome Sequence of Striga asiatica Provides Insight into the Evolution of Plant Parasitism.</title>
        <authorList>
            <person name="Yoshida S."/>
            <person name="Kim S."/>
            <person name="Wafula E.K."/>
            <person name="Tanskanen J."/>
            <person name="Kim Y.M."/>
            <person name="Honaas L."/>
            <person name="Yang Z."/>
            <person name="Spallek T."/>
            <person name="Conn C.E."/>
            <person name="Ichihashi Y."/>
            <person name="Cheong K."/>
            <person name="Cui S."/>
            <person name="Der J.P."/>
            <person name="Gundlach H."/>
            <person name="Jiao Y."/>
            <person name="Hori C."/>
            <person name="Ishida J.K."/>
            <person name="Kasahara H."/>
            <person name="Kiba T."/>
            <person name="Kim M.S."/>
            <person name="Koo N."/>
            <person name="Laohavisit A."/>
            <person name="Lee Y.H."/>
            <person name="Lumba S."/>
            <person name="McCourt P."/>
            <person name="Mortimer J.C."/>
            <person name="Mutuku J.M."/>
            <person name="Nomura T."/>
            <person name="Sasaki-Sekimoto Y."/>
            <person name="Seto Y."/>
            <person name="Wang Y."/>
            <person name="Wakatake T."/>
            <person name="Sakakibara H."/>
            <person name="Demura T."/>
            <person name="Yamaguchi S."/>
            <person name="Yoneyama K."/>
            <person name="Manabe R.I."/>
            <person name="Nelson D.C."/>
            <person name="Schulman A.H."/>
            <person name="Timko M.P."/>
            <person name="dePamphilis C.W."/>
            <person name="Choi D."/>
            <person name="Shirasu K."/>
        </authorList>
    </citation>
    <scope>NUCLEOTIDE SEQUENCE [LARGE SCALE GENOMIC DNA]</scope>
    <source>
        <strain evidence="3">cv. UVA1</strain>
    </source>
</reference>
<keyword evidence="2" id="KW-0808">Transferase</keyword>
<evidence type="ECO:0000256" key="1">
    <source>
        <dbReference type="SAM" id="MobiDB-lite"/>
    </source>
</evidence>
<dbReference type="AlphaFoldDB" id="A0A5A7R259"/>
<evidence type="ECO:0000313" key="3">
    <source>
        <dbReference type="Proteomes" id="UP000325081"/>
    </source>
</evidence>
<feature type="compositionally biased region" description="Polar residues" evidence="1">
    <location>
        <begin position="34"/>
        <end position="50"/>
    </location>
</feature>
<dbReference type="Proteomes" id="UP000325081">
    <property type="component" value="Unassembled WGS sequence"/>
</dbReference>
<dbReference type="EMBL" id="BKCP01009292">
    <property type="protein sequence ID" value="GER50494.1"/>
    <property type="molecule type" value="Genomic_DNA"/>
</dbReference>
<dbReference type="GO" id="GO:0016301">
    <property type="term" value="F:kinase activity"/>
    <property type="evidence" value="ECO:0007669"/>
    <property type="project" value="UniProtKB-KW"/>
</dbReference>
<feature type="region of interest" description="Disordered" evidence="1">
    <location>
        <begin position="157"/>
        <end position="183"/>
    </location>
</feature>
<feature type="compositionally biased region" description="Polar residues" evidence="1">
    <location>
        <begin position="165"/>
        <end position="179"/>
    </location>
</feature>
<gene>
    <name evidence="2" type="ORF">STAS_27804</name>
</gene>
<feature type="region of interest" description="Disordered" evidence="1">
    <location>
        <begin position="28"/>
        <end position="55"/>
    </location>
</feature>
<keyword evidence="3" id="KW-1185">Reference proteome</keyword>
<protein>
    <submittedName>
        <fullName evidence="2">MAP kinase-activating death domain protein</fullName>
    </submittedName>
</protein>
<proteinExistence type="predicted"/>
<keyword evidence="2" id="KW-0418">Kinase</keyword>
<sequence length="263" mass="29584">MPQILMEDGSSTSHAPVGFIGIHSPTPIAVGSPGMQSPTPDESPMMNSPTVDGMSPIETTLKELDDANETTTKVGRTRALIWDEYEEAKIEMYHLEKMQRCFMIWMMRRFDNGVLVPYRALGRFYYGLVDVVRRREDGSSTSHAPVGSIGMHSPTPIAVGFPGMQSPTPDESPMMNSPTIDGMSPIETTVKELDDANETTTKAGRTRAPIWDEYEEAKIEMYHLGKMQRCFMIRIMRRFDNGVLVHWEDSIMDCLMLFVDGFC</sequence>
<comment type="caution">
    <text evidence="2">The sequence shown here is derived from an EMBL/GenBank/DDBJ whole genome shotgun (WGS) entry which is preliminary data.</text>
</comment>
<name>A0A5A7R259_STRAF</name>
<accession>A0A5A7R259</accession>
<evidence type="ECO:0000313" key="2">
    <source>
        <dbReference type="EMBL" id="GER50494.1"/>
    </source>
</evidence>
<organism evidence="2 3">
    <name type="scientific">Striga asiatica</name>
    <name type="common">Asiatic witchweed</name>
    <name type="synonym">Buchnera asiatica</name>
    <dbReference type="NCBI Taxonomy" id="4170"/>
    <lineage>
        <taxon>Eukaryota</taxon>
        <taxon>Viridiplantae</taxon>
        <taxon>Streptophyta</taxon>
        <taxon>Embryophyta</taxon>
        <taxon>Tracheophyta</taxon>
        <taxon>Spermatophyta</taxon>
        <taxon>Magnoliopsida</taxon>
        <taxon>eudicotyledons</taxon>
        <taxon>Gunneridae</taxon>
        <taxon>Pentapetalae</taxon>
        <taxon>asterids</taxon>
        <taxon>lamiids</taxon>
        <taxon>Lamiales</taxon>
        <taxon>Orobanchaceae</taxon>
        <taxon>Buchnereae</taxon>
        <taxon>Striga</taxon>
    </lineage>
</organism>